<comment type="caution">
    <text evidence="4">The sequence shown here is derived from an EMBL/GenBank/DDBJ whole genome shotgun (WGS) entry which is preliminary data.</text>
</comment>
<accession>A0A4R8ZA67</accession>
<dbReference type="PANTHER" id="PTHR10204:SF34">
    <property type="entry name" value="NAD(P)H DEHYDROGENASE [QUINONE] 1 ISOFORM 1"/>
    <property type="match status" value="1"/>
</dbReference>
<dbReference type="SUPFAM" id="SSF52218">
    <property type="entry name" value="Flavoproteins"/>
    <property type="match status" value="1"/>
</dbReference>
<dbReference type="GO" id="GO:0005829">
    <property type="term" value="C:cytosol"/>
    <property type="evidence" value="ECO:0007669"/>
    <property type="project" value="TreeGrafter"/>
</dbReference>
<gene>
    <name evidence="4" type="ORF">E3T27_14490</name>
</gene>
<organism evidence="4 5">
    <name type="scientific">Cryobacterium lyxosi</name>
    <dbReference type="NCBI Taxonomy" id="1259228"/>
    <lineage>
        <taxon>Bacteria</taxon>
        <taxon>Bacillati</taxon>
        <taxon>Actinomycetota</taxon>
        <taxon>Actinomycetes</taxon>
        <taxon>Micrococcales</taxon>
        <taxon>Microbacteriaceae</taxon>
        <taxon>Cryobacterium</taxon>
    </lineage>
</organism>
<dbReference type="RefSeq" id="WP_134573563.1">
    <property type="nucleotide sequence ID" value="NZ_SOGT01000015.1"/>
</dbReference>
<evidence type="ECO:0000259" key="3">
    <source>
        <dbReference type="Pfam" id="PF02525"/>
    </source>
</evidence>
<dbReference type="InterPro" id="IPR051545">
    <property type="entry name" value="NAD(P)H_dehydrogenase_qn"/>
</dbReference>
<dbReference type="PANTHER" id="PTHR10204">
    <property type="entry name" value="NAD P H OXIDOREDUCTASE-RELATED"/>
    <property type="match status" value="1"/>
</dbReference>
<evidence type="ECO:0000256" key="1">
    <source>
        <dbReference type="ARBA" id="ARBA00006252"/>
    </source>
</evidence>
<dbReference type="Gene3D" id="3.40.50.360">
    <property type="match status" value="1"/>
</dbReference>
<dbReference type="OrthoDB" id="9798454at2"/>
<dbReference type="InterPro" id="IPR029039">
    <property type="entry name" value="Flavoprotein-like_sf"/>
</dbReference>
<proteinExistence type="inferred from homology"/>
<dbReference type="EMBL" id="SOGT01000015">
    <property type="protein sequence ID" value="TFD23985.1"/>
    <property type="molecule type" value="Genomic_DNA"/>
</dbReference>
<keyword evidence="2" id="KW-0560">Oxidoreductase</keyword>
<evidence type="ECO:0000313" key="5">
    <source>
        <dbReference type="Proteomes" id="UP000298424"/>
    </source>
</evidence>
<keyword evidence="5" id="KW-1185">Reference proteome</keyword>
<dbReference type="InterPro" id="IPR003680">
    <property type="entry name" value="Flavodoxin_fold"/>
</dbReference>
<name>A0A4R8ZA67_9MICO</name>
<reference evidence="4 5" key="1">
    <citation type="submission" date="2019-03" db="EMBL/GenBank/DDBJ databases">
        <title>Genomics of glacier-inhabiting Cryobacterium strains.</title>
        <authorList>
            <person name="Liu Q."/>
            <person name="Xin Y.-H."/>
        </authorList>
    </citation>
    <scope>NUCLEOTIDE SEQUENCE [LARGE SCALE GENOMIC DNA]</scope>
    <source>
        <strain evidence="4 5">TMT1-1</strain>
    </source>
</reference>
<feature type="domain" description="Flavodoxin-like fold" evidence="3">
    <location>
        <begin position="16"/>
        <end position="218"/>
    </location>
</feature>
<comment type="similarity">
    <text evidence="1">Belongs to the NAD(P)H dehydrogenase (quinone) family.</text>
</comment>
<sequence length="240" mass="26070">MNLPPDAAEHTAKPTALIVHAHPEPNSFSNAQMRSARSSLQDQGYDVKTIYLYENGWSPVLDHSEFPSASTYFKPQAEQMAAANAGTLALEVRADLDALLDADLLVLSFPLWWFSLPAILKGWIDRVFVMGAVFGGDHGLFDQAALAGHKAVLLITTGGSLASFGEGRRFGVLDTHLFHIHFGMLRFVGYDVLEPIVTYGPAHLDADNRKAALSAIHEAFERIATRAALPLTTPAPPQNP</sequence>
<evidence type="ECO:0000313" key="4">
    <source>
        <dbReference type="EMBL" id="TFD23985.1"/>
    </source>
</evidence>
<dbReference type="Proteomes" id="UP000298424">
    <property type="component" value="Unassembled WGS sequence"/>
</dbReference>
<dbReference type="GO" id="GO:0003955">
    <property type="term" value="F:NAD(P)H dehydrogenase (quinone) activity"/>
    <property type="evidence" value="ECO:0007669"/>
    <property type="project" value="TreeGrafter"/>
</dbReference>
<dbReference type="Pfam" id="PF02525">
    <property type="entry name" value="Flavodoxin_2"/>
    <property type="match status" value="1"/>
</dbReference>
<dbReference type="AlphaFoldDB" id="A0A4R8ZA67"/>
<protein>
    <submittedName>
        <fullName evidence="4">Flavodoxin family protein</fullName>
    </submittedName>
</protein>
<evidence type="ECO:0000256" key="2">
    <source>
        <dbReference type="ARBA" id="ARBA00023002"/>
    </source>
</evidence>